<dbReference type="CDD" id="cd17546">
    <property type="entry name" value="REC_hyHK_CKI1_RcsC-like"/>
    <property type="match status" value="1"/>
</dbReference>
<keyword evidence="25" id="KW-1185">Reference proteome</keyword>
<evidence type="ECO:0000256" key="7">
    <source>
        <dbReference type="ARBA" id="ARBA00022679"/>
    </source>
</evidence>
<comment type="catalytic activity">
    <reaction evidence="1">
        <text>ATP + protein L-histidine = ADP + protein N-phospho-L-histidine.</text>
        <dbReference type="EC" id="2.7.13.3"/>
    </reaction>
</comment>
<dbReference type="InterPro" id="IPR001789">
    <property type="entry name" value="Sig_transdc_resp-reg_receiver"/>
</dbReference>
<comment type="subcellular location">
    <subcellularLocation>
        <location evidence="2">Cell inner membrane</location>
        <topology evidence="2">Multi-pass membrane protein</topology>
    </subcellularLocation>
</comment>
<dbReference type="SMART" id="SM00387">
    <property type="entry name" value="HATPase_c"/>
    <property type="match status" value="1"/>
</dbReference>
<evidence type="ECO:0000256" key="8">
    <source>
        <dbReference type="ARBA" id="ARBA00022692"/>
    </source>
</evidence>
<evidence type="ECO:0000256" key="2">
    <source>
        <dbReference type="ARBA" id="ARBA00004429"/>
    </source>
</evidence>
<feature type="modified residue" description="4-aspartylphosphate" evidence="17">
    <location>
        <position position="883"/>
    </location>
</feature>
<dbReference type="InterPro" id="IPR036890">
    <property type="entry name" value="HATPase_C_sf"/>
</dbReference>
<accession>A0ABU4E2N8</accession>
<dbReference type="InterPro" id="IPR003661">
    <property type="entry name" value="HisK_dim/P_dom"/>
</dbReference>
<evidence type="ECO:0000256" key="12">
    <source>
        <dbReference type="ARBA" id="ARBA00022840"/>
    </source>
</evidence>
<dbReference type="CDD" id="cd13707">
    <property type="entry name" value="PBP2_BvgS_D2"/>
    <property type="match status" value="1"/>
</dbReference>
<dbReference type="InterPro" id="IPR011006">
    <property type="entry name" value="CheY-like_superfamily"/>
</dbReference>
<keyword evidence="15 19" id="KW-0472">Membrane</keyword>
<dbReference type="CDD" id="cd00088">
    <property type="entry name" value="HPT"/>
    <property type="match status" value="1"/>
</dbReference>
<dbReference type="PANTHER" id="PTHR43047:SF72">
    <property type="entry name" value="OSMOSENSING HISTIDINE PROTEIN KINASE SLN1"/>
    <property type="match status" value="1"/>
</dbReference>
<dbReference type="Gene3D" id="3.40.190.10">
    <property type="entry name" value="Periplasmic binding protein-like II"/>
    <property type="match status" value="4"/>
</dbReference>
<keyword evidence="6 17" id="KW-0597">Phosphoprotein</keyword>
<dbReference type="SMART" id="SM00062">
    <property type="entry name" value="PBPb"/>
    <property type="match status" value="2"/>
</dbReference>
<evidence type="ECO:0000256" key="18">
    <source>
        <dbReference type="SAM" id="Coils"/>
    </source>
</evidence>
<dbReference type="Pfam" id="PF00512">
    <property type="entry name" value="HisKA"/>
    <property type="match status" value="1"/>
</dbReference>
<dbReference type="RefSeq" id="WP_317678320.1">
    <property type="nucleotide sequence ID" value="NZ_JAWLOF010000007.1"/>
</dbReference>
<keyword evidence="4" id="KW-1003">Cell membrane</keyword>
<comment type="caution">
    <text evidence="24">The sequence shown here is derived from an EMBL/GenBank/DDBJ whole genome shotgun (WGS) entry which is preliminary data.</text>
</comment>
<feature type="domain" description="HPt" evidence="23">
    <location>
        <begin position="967"/>
        <end position="1066"/>
    </location>
</feature>
<dbReference type="InterPro" id="IPR036097">
    <property type="entry name" value="HisK_dim/P_sf"/>
</dbReference>
<dbReference type="InterPro" id="IPR001638">
    <property type="entry name" value="Solute-binding_3/MltF_N"/>
</dbReference>
<evidence type="ECO:0000256" key="15">
    <source>
        <dbReference type="ARBA" id="ARBA00023136"/>
    </source>
</evidence>
<evidence type="ECO:0000256" key="5">
    <source>
        <dbReference type="ARBA" id="ARBA00022519"/>
    </source>
</evidence>
<organism evidence="24 25">
    <name type="scientific">Atlantibacter subterraneus</name>
    <dbReference type="NCBI Taxonomy" id="255519"/>
    <lineage>
        <taxon>Bacteria</taxon>
        <taxon>Pseudomonadati</taxon>
        <taxon>Pseudomonadota</taxon>
        <taxon>Gammaproteobacteria</taxon>
        <taxon>Enterobacterales</taxon>
        <taxon>Enterobacteriaceae</taxon>
        <taxon>Atlantibacter</taxon>
    </lineage>
</organism>
<evidence type="ECO:0000256" key="3">
    <source>
        <dbReference type="ARBA" id="ARBA00012438"/>
    </source>
</evidence>
<evidence type="ECO:0000256" key="4">
    <source>
        <dbReference type="ARBA" id="ARBA00022475"/>
    </source>
</evidence>
<dbReference type="SUPFAM" id="SSF52172">
    <property type="entry name" value="CheY-like"/>
    <property type="match status" value="1"/>
</dbReference>
<dbReference type="EC" id="2.7.13.3" evidence="3"/>
<dbReference type="InterPro" id="IPR049870">
    <property type="entry name" value="BvgS-like_periplasmic1"/>
</dbReference>
<evidence type="ECO:0000256" key="14">
    <source>
        <dbReference type="ARBA" id="ARBA00023012"/>
    </source>
</evidence>
<dbReference type="PROSITE" id="PS50109">
    <property type="entry name" value="HIS_KIN"/>
    <property type="match status" value="1"/>
</dbReference>
<proteinExistence type="predicted"/>
<dbReference type="InterPro" id="IPR003594">
    <property type="entry name" value="HATPase_dom"/>
</dbReference>
<evidence type="ECO:0000256" key="17">
    <source>
        <dbReference type="PROSITE-ProRule" id="PRU00169"/>
    </source>
</evidence>
<dbReference type="CDD" id="cd00082">
    <property type="entry name" value="HisKA"/>
    <property type="match status" value="1"/>
</dbReference>
<feature type="coiled-coil region" evidence="18">
    <location>
        <begin position="1037"/>
        <end position="1064"/>
    </location>
</feature>
<dbReference type="SUPFAM" id="SSF47226">
    <property type="entry name" value="Histidine-containing phosphotransfer domain, HPT domain"/>
    <property type="match status" value="1"/>
</dbReference>
<dbReference type="InterPro" id="IPR036641">
    <property type="entry name" value="HPT_dom_sf"/>
</dbReference>
<protein>
    <recommendedName>
        <fullName evidence="3">histidine kinase</fullName>
        <ecNumber evidence="3">2.7.13.3</ecNumber>
    </recommendedName>
</protein>
<dbReference type="Gene3D" id="3.40.50.2300">
    <property type="match status" value="1"/>
</dbReference>
<dbReference type="SMART" id="SM00388">
    <property type="entry name" value="HisKA"/>
    <property type="match status" value="1"/>
</dbReference>
<dbReference type="Pfam" id="PF00497">
    <property type="entry name" value="SBP_bac_3"/>
    <property type="match status" value="2"/>
</dbReference>
<feature type="transmembrane region" description="Helical" evidence="19">
    <location>
        <begin position="536"/>
        <end position="558"/>
    </location>
</feature>
<feature type="coiled-coil region" evidence="18">
    <location>
        <begin position="557"/>
        <end position="584"/>
    </location>
</feature>
<feature type="modified residue" description="Phosphohistidine" evidence="16">
    <location>
        <position position="1006"/>
    </location>
</feature>
<keyword evidence="9 20" id="KW-0732">Signal</keyword>
<dbReference type="Gene3D" id="1.20.120.160">
    <property type="entry name" value="HPT domain"/>
    <property type="match status" value="1"/>
</dbReference>
<name>A0ABU4E2N8_9ENTR</name>
<dbReference type="InterPro" id="IPR008207">
    <property type="entry name" value="Sig_transdc_His_kin_Hpt_dom"/>
</dbReference>
<reference evidence="24 25" key="1">
    <citation type="submission" date="2023-10" db="EMBL/GenBank/DDBJ databases">
        <authorList>
            <person name="Dale J."/>
        </authorList>
    </citation>
    <scope>NUCLEOTIDE SEQUENCE [LARGE SCALE GENOMIC DNA]</scope>
    <source>
        <strain evidence="24 25">2023EL-00970</strain>
    </source>
</reference>
<dbReference type="EMBL" id="JAWLOF010000007">
    <property type="protein sequence ID" value="MDV7023370.1"/>
    <property type="molecule type" value="Genomic_DNA"/>
</dbReference>
<evidence type="ECO:0000256" key="6">
    <source>
        <dbReference type="ARBA" id="ARBA00022553"/>
    </source>
</evidence>
<sequence length="1066" mass="118788">MKSLLVMLCIVLAALVTPAHAQMPAAEKLDLSGFNPLQPVQLYLTDEQNRWLRQKKTLRVAIFPPDIPPLVLNTVSGRYRGMNADYLALMQRSLNISLEVWRYQNEAQAIDALKQNHVDLLLTGLQYQPEPPAGIALSAPVISSWPALVTTLANVMEPLRSEKFVTIATVDDYPPEAWIAQSFPNAQIHRYASYHAALSSVAEGKNNYFIGDSLPGSAIISQEFALALTTVKYWGDEQKRSHFLIAPSQEPLRQIVNSFLGAIDEHLHNQITQSWIEKGNLTFALDKLELSHRERLWLNQHKTLRIIVNPYFAPYTLLDSNLETRGIIGDILNLISLQTGLKFETIVVKSNDEMLEAMGKGGWHLMQTATWDLNRIDNVSYTHPFITTPNVIVMKNDTPQTIALRPGMTVAIASLHNLIPVLSSKYPGITWRQVDNASVALNLVANGEVDAALSNQLTVRYFSEHYYPDQLAFTPLPDEPPSAIGFAMPRSEPELRQILDKALDNIPQKEILQIVGKWVRLPDVTIDTWELYNRPFYLVALLAGLLVLSSLIWGLYLLSEIRKRKRAQHQLEQEKDNALRANKEKRVFLARMSHEIRTPVSAIMGFLELLHRSREIRAGHDKTAVDRAWQASQSLMMLIGNVLDLEKIESGKVELTPRWVDINALLAEVTQLFSGLAAQKSLSLRVNSTLADRRLWLDPQPLRQVLTNLIGNAVKFTHQGSVTVTAQTQRVDDKQVELIIEVSDTGPGIPVDQQSRLFTPFSQTETGRAQSGSGLGLAISKELLSQMGGTLELQSEPGQGTTFTLALAAASQRGRVQRATEAPAQPDALAQRLAILIADDHPTNRLLLKEQLHALGQRADEASDGTQALAALQQRHYDLLITDINMPEMDGIALTRALRAAGQQLEIWGLTASAQEQEQQRCLAAGMNACLFKPLSLSQLHTMLAALALPDKAVLDVEKLSRLTMNNRALMQNALEDAQRENRRDLSSAQMAAERGDWVAVRHHLHRLNGTAQLLGAVRLHDLAAQLEQDLVDNKNSQGMLANLRRMEELLDELDNEAQRIVSDGN</sequence>
<keyword evidence="12" id="KW-0067">ATP-binding</keyword>
<dbReference type="Pfam" id="PF02518">
    <property type="entry name" value="HATPase_c"/>
    <property type="match status" value="1"/>
</dbReference>
<dbReference type="SUPFAM" id="SSF47384">
    <property type="entry name" value="Homodimeric domain of signal transducing histidine kinase"/>
    <property type="match status" value="1"/>
</dbReference>
<keyword evidence="7" id="KW-0808">Transferase</keyword>
<keyword evidence="8 19" id="KW-0812">Transmembrane</keyword>
<dbReference type="Pfam" id="PF00072">
    <property type="entry name" value="Response_reg"/>
    <property type="match status" value="1"/>
</dbReference>
<evidence type="ECO:0000256" key="20">
    <source>
        <dbReference type="SAM" id="SignalP"/>
    </source>
</evidence>
<dbReference type="PANTHER" id="PTHR43047">
    <property type="entry name" value="TWO-COMPONENT HISTIDINE PROTEIN KINASE"/>
    <property type="match status" value="1"/>
</dbReference>
<dbReference type="Gene3D" id="1.10.287.130">
    <property type="match status" value="1"/>
</dbReference>
<feature type="domain" description="Response regulatory" evidence="22">
    <location>
        <begin position="834"/>
        <end position="948"/>
    </location>
</feature>
<keyword evidence="5" id="KW-0997">Cell inner membrane</keyword>
<evidence type="ECO:0000313" key="24">
    <source>
        <dbReference type="EMBL" id="MDV7023370.1"/>
    </source>
</evidence>
<evidence type="ECO:0000256" key="1">
    <source>
        <dbReference type="ARBA" id="ARBA00000085"/>
    </source>
</evidence>
<dbReference type="Pfam" id="PF01627">
    <property type="entry name" value="Hpt"/>
    <property type="match status" value="1"/>
</dbReference>
<keyword evidence="10" id="KW-0547">Nucleotide-binding</keyword>
<evidence type="ECO:0000256" key="11">
    <source>
        <dbReference type="ARBA" id="ARBA00022777"/>
    </source>
</evidence>
<evidence type="ECO:0000256" key="10">
    <source>
        <dbReference type="ARBA" id="ARBA00022741"/>
    </source>
</evidence>
<feature type="chain" id="PRO_5046944343" description="histidine kinase" evidence="20">
    <location>
        <begin position="22"/>
        <end position="1066"/>
    </location>
</feature>
<keyword evidence="18" id="KW-0175">Coiled coil</keyword>
<dbReference type="SMART" id="SM00448">
    <property type="entry name" value="REC"/>
    <property type="match status" value="1"/>
</dbReference>
<dbReference type="Gene3D" id="3.30.565.10">
    <property type="entry name" value="Histidine kinase-like ATPase, C-terminal domain"/>
    <property type="match status" value="1"/>
</dbReference>
<dbReference type="Proteomes" id="UP001187066">
    <property type="component" value="Unassembled WGS sequence"/>
</dbReference>
<dbReference type="SUPFAM" id="SSF53850">
    <property type="entry name" value="Periplasmic binding protein-like II"/>
    <property type="match status" value="2"/>
</dbReference>
<dbReference type="PROSITE" id="PS50894">
    <property type="entry name" value="HPT"/>
    <property type="match status" value="1"/>
</dbReference>
<dbReference type="InterPro" id="IPR049871">
    <property type="entry name" value="BvgS-like_periplasmic2"/>
</dbReference>
<evidence type="ECO:0000313" key="25">
    <source>
        <dbReference type="Proteomes" id="UP001187066"/>
    </source>
</evidence>
<dbReference type="PRINTS" id="PR00344">
    <property type="entry name" value="BCTRLSENSOR"/>
</dbReference>
<evidence type="ECO:0000259" key="21">
    <source>
        <dbReference type="PROSITE" id="PS50109"/>
    </source>
</evidence>
<feature type="domain" description="Histidine kinase" evidence="21">
    <location>
        <begin position="591"/>
        <end position="811"/>
    </location>
</feature>
<evidence type="ECO:0000256" key="9">
    <source>
        <dbReference type="ARBA" id="ARBA00022729"/>
    </source>
</evidence>
<gene>
    <name evidence="24" type="ORF">R4P48_11845</name>
</gene>
<feature type="signal peptide" evidence="20">
    <location>
        <begin position="1"/>
        <end position="21"/>
    </location>
</feature>
<dbReference type="PROSITE" id="PS50110">
    <property type="entry name" value="RESPONSE_REGULATORY"/>
    <property type="match status" value="1"/>
</dbReference>
<evidence type="ECO:0000256" key="13">
    <source>
        <dbReference type="ARBA" id="ARBA00022989"/>
    </source>
</evidence>
<keyword evidence="11" id="KW-0418">Kinase</keyword>
<evidence type="ECO:0000259" key="22">
    <source>
        <dbReference type="PROSITE" id="PS50110"/>
    </source>
</evidence>
<evidence type="ECO:0000256" key="19">
    <source>
        <dbReference type="SAM" id="Phobius"/>
    </source>
</evidence>
<dbReference type="CDD" id="cd13705">
    <property type="entry name" value="PBP2_BvgS_D1"/>
    <property type="match status" value="1"/>
</dbReference>
<keyword evidence="13 19" id="KW-1133">Transmembrane helix</keyword>
<keyword evidence="14" id="KW-0902">Two-component regulatory system</keyword>
<dbReference type="InterPro" id="IPR005467">
    <property type="entry name" value="His_kinase_dom"/>
</dbReference>
<evidence type="ECO:0000259" key="23">
    <source>
        <dbReference type="PROSITE" id="PS50894"/>
    </source>
</evidence>
<dbReference type="SUPFAM" id="SSF55874">
    <property type="entry name" value="ATPase domain of HSP90 chaperone/DNA topoisomerase II/histidine kinase"/>
    <property type="match status" value="1"/>
</dbReference>
<dbReference type="CDD" id="cd16922">
    <property type="entry name" value="HATPase_EvgS-ArcB-TorS-like"/>
    <property type="match status" value="1"/>
</dbReference>
<evidence type="ECO:0000256" key="16">
    <source>
        <dbReference type="PROSITE-ProRule" id="PRU00110"/>
    </source>
</evidence>
<dbReference type="InterPro" id="IPR004358">
    <property type="entry name" value="Sig_transdc_His_kin-like_C"/>
</dbReference>